<sequence>MKTELLEAASFSLGLHLLAESLELLLLQLCHHFIQGINLCSLSLFQLLLSRFLFGSVPSVRSVLLFLFIFAARRLHDFSQPLRLL</sequence>
<proteinExistence type="predicted"/>
<feature type="transmembrane region" description="Helical" evidence="1">
    <location>
        <begin position="52"/>
        <end position="72"/>
    </location>
</feature>
<keyword evidence="1" id="KW-0812">Transmembrane</keyword>
<reference evidence="2" key="2">
    <citation type="journal article" date="2015" name="Fish Shellfish Immunol.">
        <title>Early steps in the European eel (Anguilla anguilla)-Vibrio vulnificus interaction in the gills: Role of the RtxA13 toxin.</title>
        <authorList>
            <person name="Callol A."/>
            <person name="Pajuelo D."/>
            <person name="Ebbesson L."/>
            <person name="Teles M."/>
            <person name="MacKenzie S."/>
            <person name="Amaro C."/>
        </authorList>
    </citation>
    <scope>NUCLEOTIDE SEQUENCE</scope>
</reference>
<dbReference type="EMBL" id="GBXM01006610">
    <property type="protein sequence ID" value="JAI01968.1"/>
    <property type="molecule type" value="Transcribed_RNA"/>
</dbReference>
<accession>A0A0E9XGX0</accession>
<organism evidence="2">
    <name type="scientific">Anguilla anguilla</name>
    <name type="common">European freshwater eel</name>
    <name type="synonym">Muraena anguilla</name>
    <dbReference type="NCBI Taxonomy" id="7936"/>
    <lineage>
        <taxon>Eukaryota</taxon>
        <taxon>Metazoa</taxon>
        <taxon>Chordata</taxon>
        <taxon>Craniata</taxon>
        <taxon>Vertebrata</taxon>
        <taxon>Euteleostomi</taxon>
        <taxon>Actinopterygii</taxon>
        <taxon>Neopterygii</taxon>
        <taxon>Teleostei</taxon>
        <taxon>Anguilliformes</taxon>
        <taxon>Anguillidae</taxon>
        <taxon>Anguilla</taxon>
    </lineage>
</organism>
<reference evidence="2" key="1">
    <citation type="submission" date="2014-11" db="EMBL/GenBank/DDBJ databases">
        <authorList>
            <person name="Amaro Gonzalez C."/>
        </authorList>
    </citation>
    <scope>NUCLEOTIDE SEQUENCE</scope>
</reference>
<keyword evidence="1" id="KW-0472">Membrane</keyword>
<evidence type="ECO:0000313" key="2">
    <source>
        <dbReference type="EMBL" id="JAI01968.1"/>
    </source>
</evidence>
<name>A0A0E9XGX0_ANGAN</name>
<keyword evidence="1" id="KW-1133">Transmembrane helix</keyword>
<evidence type="ECO:0000256" key="1">
    <source>
        <dbReference type="SAM" id="Phobius"/>
    </source>
</evidence>
<dbReference type="AlphaFoldDB" id="A0A0E9XGX0"/>
<protein>
    <submittedName>
        <fullName evidence="2">Uncharacterized protein</fullName>
    </submittedName>
</protein>